<keyword evidence="1" id="KW-0812">Transmembrane</keyword>
<organism evidence="3 4">
    <name type="scientific">Thermococcus aggregans</name>
    <dbReference type="NCBI Taxonomy" id="110163"/>
    <lineage>
        <taxon>Archaea</taxon>
        <taxon>Methanobacteriati</taxon>
        <taxon>Methanobacteriota</taxon>
        <taxon>Thermococci</taxon>
        <taxon>Thermococcales</taxon>
        <taxon>Thermococcaceae</taxon>
        <taxon>Thermococcus</taxon>
    </lineage>
</organism>
<dbReference type="Gene3D" id="2.60.40.1120">
    <property type="entry name" value="Carboxypeptidase-like, regulatory domain"/>
    <property type="match status" value="1"/>
</dbReference>
<feature type="transmembrane region" description="Helical" evidence="1">
    <location>
        <begin position="704"/>
        <end position="722"/>
    </location>
</feature>
<evidence type="ECO:0000259" key="2">
    <source>
        <dbReference type="Pfam" id="PF10633"/>
    </source>
</evidence>
<evidence type="ECO:0000313" key="3">
    <source>
        <dbReference type="EMBL" id="USS41516.1"/>
    </source>
</evidence>
<accession>A0A9E7SPV2</accession>
<dbReference type="InterPro" id="IPR008969">
    <property type="entry name" value="CarboxyPept-like_regulatory"/>
</dbReference>
<dbReference type="Pfam" id="PF10633">
    <property type="entry name" value="NPCBM_assoc"/>
    <property type="match status" value="2"/>
</dbReference>
<proteinExistence type="predicted"/>
<reference evidence="3" key="2">
    <citation type="submission" date="2022-06" db="EMBL/GenBank/DDBJ databases">
        <authorList>
            <person name="Park Y.-J."/>
        </authorList>
    </citation>
    <scope>NUCLEOTIDE SEQUENCE</scope>
    <source>
        <strain evidence="3">TY</strain>
    </source>
</reference>
<evidence type="ECO:0000313" key="4">
    <source>
        <dbReference type="Proteomes" id="UP001055732"/>
    </source>
</evidence>
<feature type="domain" description="Alpha-galactosidase NEW3" evidence="2">
    <location>
        <begin position="487"/>
        <end position="563"/>
    </location>
</feature>
<dbReference type="RefSeq" id="WP_253305456.1">
    <property type="nucleotide sequence ID" value="NZ_CP099582.1"/>
</dbReference>
<keyword evidence="1" id="KW-0472">Membrane</keyword>
<keyword evidence="1" id="KW-1133">Transmembrane helix</keyword>
<feature type="domain" description="Alpha-galactosidase NEW3" evidence="2">
    <location>
        <begin position="596"/>
        <end position="681"/>
    </location>
</feature>
<dbReference type="Proteomes" id="UP001055732">
    <property type="component" value="Chromosome"/>
</dbReference>
<dbReference type="AlphaFoldDB" id="A0A9E7SPV2"/>
<dbReference type="PANTHER" id="PTHR39198">
    <property type="entry name" value="HYPOTHETICAL MEMBRANE PROTEIN, CONSERVED"/>
    <property type="match status" value="1"/>
</dbReference>
<dbReference type="KEGG" id="tagg:NF865_04955"/>
<reference evidence="3" key="1">
    <citation type="journal article" date="1998" name="Int. J. Syst. Bacteriol. 48 Pt">
        <title>Thermococcus guaymasensis sp. nov. and Thermococcus aggregans sp. nov., two novel thermophilic archaea isolated from the Guaymas Basin hydrothermal vent site.</title>
        <authorList>
            <person name="Canganella F."/>
            <person name="Jones W.J."/>
            <person name="Gambacorta A."/>
            <person name="Antranikian G."/>
        </authorList>
    </citation>
    <scope>NUCLEOTIDE SEQUENCE</scope>
    <source>
        <strain evidence="3">TY</strain>
    </source>
</reference>
<sequence>MKKTAFLVVFLFLLSSFPYTNAQPWITVFEGRVKIGETLIVGEYQIKVTLEKREMKPYAIIYENDEIRKIARQGNFTEVGSIRLILGSYDVENGDIFVALQYKPPLMKEFSPKEGASFEIAGYSLEVIEASDESVLLNINGEEIEVKTNSTRIYGNLALEYVRGILKVYHADTEVRKEARKDYEVYCPFTGLKVKAGEQIQIPVEVKNNGNEGLKLQLRVISKPAGWEVKILDEGGRYEINEIFLAPRDSVTLDLLMEVPEDVSGTKSVRFAVGEEVEEISLNVVKEDSIDVIIPLLTIESEAGQKVAFPITLRGEGTVEVSVKEKPMDWNAYFIMNNQRVRSFFLEGEEQVVLFVEVPRSAELGEHQVRFSINGIEKSISVFVYKTHKGEPAKLHVNVKDEEGGFLQKAKIHIGNKTFFTDSYGKATIELKPGIYTATVEKEGYEKAEKDITLEDGEEKTLEITLTKLPYYFELEGSGDTVAVNTGSVGVYKLNVKNLGKNEDTYRLSLLDIPKEWSAEFYYAESPVRSIKLNSGESKEVALKLIPPFNAQPGEYNLTIAVKSSSGLQKKIGLVVKLIGEYRFEMYPETPALSVKAGKEGVTYVSLENAGTASITNIKFEISAPKGWDVKVAPQVIPELKSPYSGEGNMATQPREIRERLAITIKVPETAPAGTYQITITGKGDQAQVSTQIAVRVTQSSSSAYIGILILIAAFGGLILMMRRIGRR</sequence>
<dbReference type="Pfam" id="PF13620">
    <property type="entry name" value="CarboxypepD_reg"/>
    <property type="match status" value="1"/>
</dbReference>
<dbReference type="PANTHER" id="PTHR39198:SF1">
    <property type="entry name" value="ALPHA-GALACTOSIDASE NEW3 DOMAIN-CONTAINING PROTEIN"/>
    <property type="match status" value="1"/>
</dbReference>
<evidence type="ECO:0000256" key="1">
    <source>
        <dbReference type="SAM" id="Phobius"/>
    </source>
</evidence>
<gene>
    <name evidence="3" type="ORF">NF865_04955</name>
</gene>
<keyword evidence="4" id="KW-1185">Reference proteome</keyword>
<name>A0A9E7SPV2_THEAG</name>
<protein>
    <submittedName>
        <fullName evidence="3">NEW3 domain-containing protein</fullName>
    </submittedName>
</protein>
<dbReference type="EMBL" id="CP099582">
    <property type="protein sequence ID" value="USS41516.1"/>
    <property type="molecule type" value="Genomic_DNA"/>
</dbReference>
<dbReference type="SUPFAM" id="SSF49464">
    <property type="entry name" value="Carboxypeptidase regulatory domain-like"/>
    <property type="match status" value="1"/>
</dbReference>
<dbReference type="InterPro" id="IPR018905">
    <property type="entry name" value="A-galactase_NEW3"/>
</dbReference>